<evidence type="ECO:0000313" key="3">
    <source>
        <dbReference type="EMBL" id="KAK7841393.1"/>
    </source>
</evidence>
<accession>A0AAW0KSG4</accession>
<sequence length="113" mass="12362">MLCNHGERLAIAFGLLNTGPGTRLLIIKNLRLANENITTSFFLDNFILNAGIGVGGSVFCLSPDVNIKANSFIARLHDGWRIEKVKVMPLVEVLVMVAETQLLALVPAQIQMM</sequence>
<dbReference type="Pfam" id="PF14432">
    <property type="entry name" value="DYW_deaminase"/>
    <property type="match status" value="1"/>
</dbReference>
<proteinExistence type="inferred from homology"/>
<dbReference type="InterPro" id="IPR032867">
    <property type="entry name" value="DYW_dom"/>
</dbReference>
<evidence type="ECO:0000313" key="4">
    <source>
        <dbReference type="Proteomes" id="UP000237347"/>
    </source>
</evidence>
<reference evidence="3 4" key="1">
    <citation type="journal article" date="2018" name="Sci. Data">
        <title>The draft genome sequence of cork oak.</title>
        <authorList>
            <person name="Ramos A.M."/>
            <person name="Usie A."/>
            <person name="Barbosa P."/>
            <person name="Barros P.M."/>
            <person name="Capote T."/>
            <person name="Chaves I."/>
            <person name="Simoes F."/>
            <person name="Abreu I."/>
            <person name="Carrasquinho I."/>
            <person name="Faro C."/>
            <person name="Guimaraes J.B."/>
            <person name="Mendonca D."/>
            <person name="Nobrega F."/>
            <person name="Rodrigues L."/>
            <person name="Saibo N.J.M."/>
            <person name="Varela M.C."/>
            <person name="Egas C."/>
            <person name="Matos J."/>
            <person name="Miguel C.M."/>
            <person name="Oliveira M.M."/>
            <person name="Ricardo C.P."/>
            <person name="Goncalves S."/>
        </authorList>
    </citation>
    <scope>NUCLEOTIDE SEQUENCE [LARGE SCALE GENOMIC DNA]</scope>
    <source>
        <strain evidence="4">cv. HL8</strain>
    </source>
</reference>
<organism evidence="3 4">
    <name type="scientific">Quercus suber</name>
    <name type="common">Cork oak</name>
    <dbReference type="NCBI Taxonomy" id="58331"/>
    <lineage>
        <taxon>Eukaryota</taxon>
        <taxon>Viridiplantae</taxon>
        <taxon>Streptophyta</taxon>
        <taxon>Embryophyta</taxon>
        <taxon>Tracheophyta</taxon>
        <taxon>Spermatophyta</taxon>
        <taxon>Magnoliopsida</taxon>
        <taxon>eudicotyledons</taxon>
        <taxon>Gunneridae</taxon>
        <taxon>Pentapetalae</taxon>
        <taxon>rosids</taxon>
        <taxon>fabids</taxon>
        <taxon>Fagales</taxon>
        <taxon>Fagaceae</taxon>
        <taxon>Quercus</taxon>
    </lineage>
</organism>
<keyword evidence="4" id="KW-1185">Reference proteome</keyword>
<evidence type="ECO:0000256" key="1">
    <source>
        <dbReference type="ARBA" id="ARBA00006643"/>
    </source>
</evidence>
<dbReference type="EMBL" id="PKMF04000242">
    <property type="protein sequence ID" value="KAK7841393.1"/>
    <property type="molecule type" value="Genomic_DNA"/>
</dbReference>
<name>A0AAW0KSG4_QUESU</name>
<dbReference type="Proteomes" id="UP000237347">
    <property type="component" value="Unassembled WGS sequence"/>
</dbReference>
<protein>
    <submittedName>
        <fullName evidence="3">Pentatricopeptide repeat-containing protein</fullName>
    </submittedName>
</protein>
<comment type="similarity">
    <text evidence="1">Belongs to the PPR family. PCMP-H subfamily.</text>
</comment>
<gene>
    <name evidence="3" type="primary">PCMP-H23</name>
    <name evidence="3" type="ORF">CFP56_015474</name>
</gene>
<dbReference type="GO" id="GO:0008270">
    <property type="term" value="F:zinc ion binding"/>
    <property type="evidence" value="ECO:0007669"/>
    <property type="project" value="InterPro"/>
</dbReference>
<evidence type="ECO:0000259" key="2">
    <source>
        <dbReference type="Pfam" id="PF14432"/>
    </source>
</evidence>
<feature type="domain" description="DYW" evidence="2">
    <location>
        <begin position="1"/>
        <end position="38"/>
    </location>
</feature>
<comment type="caution">
    <text evidence="3">The sequence shown here is derived from an EMBL/GenBank/DDBJ whole genome shotgun (WGS) entry which is preliminary data.</text>
</comment>
<dbReference type="AlphaFoldDB" id="A0AAW0KSG4"/>